<dbReference type="Proteomes" id="UP000805649">
    <property type="component" value="Unassembled WGS sequence"/>
</dbReference>
<name>A0ACC3YN10_COLTU</name>
<evidence type="ECO:0000313" key="2">
    <source>
        <dbReference type="Proteomes" id="UP000805649"/>
    </source>
</evidence>
<proteinExistence type="predicted"/>
<dbReference type="EMBL" id="VUJX02000008">
    <property type="protein sequence ID" value="KAL0933284.1"/>
    <property type="molecule type" value="Genomic_DNA"/>
</dbReference>
<evidence type="ECO:0000313" key="1">
    <source>
        <dbReference type="EMBL" id="KAL0933284.1"/>
    </source>
</evidence>
<organism evidence="1 2">
    <name type="scientific">Colletotrichum truncatum</name>
    <name type="common">Anthracnose fungus</name>
    <name type="synonym">Colletotrichum capsici</name>
    <dbReference type="NCBI Taxonomy" id="5467"/>
    <lineage>
        <taxon>Eukaryota</taxon>
        <taxon>Fungi</taxon>
        <taxon>Dikarya</taxon>
        <taxon>Ascomycota</taxon>
        <taxon>Pezizomycotina</taxon>
        <taxon>Sordariomycetes</taxon>
        <taxon>Hypocreomycetidae</taxon>
        <taxon>Glomerellales</taxon>
        <taxon>Glomerellaceae</taxon>
        <taxon>Colletotrichum</taxon>
        <taxon>Colletotrichum truncatum species complex</taxon>
    </lineage>
</organism>
<protein>
    <submittedName>
        <fullName evidence="1">Uncharacterized protein</fullName>
    </submittedName>
</protein>
<comment type="caution">
    <text evidence="1">The sequence shown here is derived from an EMBL/GenBank/DDBJ whole genome shotgun (WGS) entry which is preliminary data.</text>
</comment>
<reference evidence="1 2" key="1">
    <citation type="journal article" date="2020" name="Phytopathology">
        <title>Genome Sequence Resources of Colletotrichum truncatum, C. plurivorum, C. musicola, and C. sojae: Four Species Pathogenic to Soybean (Glycine max).</title>
        <authorList>
            <person name="Rogerio F."/>
            <person name="Boufleur T.R."/>
            <person name="Ciampi-Guillardi M."/>
            <person name="Sukno S.A."/>
            <person name="Thon M.R."/>
            <person name="Massola Junior N.S."/>
            <person name="Baroncelli R."/>
        </authorList>
    </citation>
    <scope>NUCLEOTIDE SEQUENCE [LARGE SCALE GENOMIC DNA]</scope>
    <source>
        <strain evidence="1 2">CMES1059</strain>
    </source>
</reference>
<accession>A0ACC3YN10</accession>
<keyword evidence="2" id="KW-1185">Reference proteome</keyword>
<sequence length="303" mass="34441">MVVQIVLTGLILIPATWFFARLLRKPGAKHDHTRRWVDFTKVSFGFWNADFVPFDSRSYVVGIIAYILNVIANVRRQWGYPREYEAMSYMYPFSTLFYVMAQVALFLALFNLCHALTQLRTGAVTDESKAHRGGRKAALGVSVLITLLGVVIFGLYMAYNVMLNSRRFDGRFTYEDFMKINKMMQAAAYINMANTGILVIAAFCIIVYASKARKEAKDSPVSKAASILRICSIFWLTTRLWALVEVIVWYFGAFGDATMYTGIFDFVLSVLPTFLILAMLYNLASKEAYGLSRIHYRDTEVVA</sequence>
<gene>
    <name evidence="1" type="ORF">CTRU02_212247</name>
</gene>